<dbReference type="Gramene" id="OB09G13480.1">
    <property type="protein sequence ID" value="OB09G13480.1"/>
    <property type="gene ID" value="OB09G13480"/>
</dbReference>
<reference evidence="1" key="2">
    <citation type="submission" date="2013-04" db="UniProtKB">
        <authorList>
            <consortium name="EnsemblPlants"/>
        </authorList>
    </citation>
    <scope>IDENTIFICATION</scope>
</reference>
<sequence length="67" mass="7641">MQMFLCILCSQATAMPIIYCKISIPQFSRRFHASIRKQHPCIFHSMSATLVFSSISFNTSQCHLSLT</sequence>
<dbReference type="AlphaFoldDB" id="J3MWG9"/>
<reference evidence="1" key="1">
    <citation type="journal article" date="2013" name="Nat. Commun.">
        <title>Whole-genome sequencing of Oryza brachyantha reveals mechanisms underlying Oryza genome evolution.</title>
        <authorList>
            <person name="Chen J."/>
            <person name="Huang Q."/>
            <person name="Gao D."/>
            <person name="Wang J."/>
            <person name="Lang Y."/>
            <person name="Liu T."/>
            <person name="Li B."/>
            <person name="Bai Z."/>
            <person name="Luis Goicoechea J."/>
            <person name="Liang C."/>
            <person name="Chen C."/>
            <person name="Zhang W."/>
            <person name="Sun S."/>
            <person name="Liao Y."/>
            <person name="Zhang X."/>
            <person name="Yang L."/>
            <person name="Song C."/>
            <person name="Wang M."/>
            <person name="Shi J."/>
            <person name="Liu G."/>
            <person name="Liu J."/>
            <person name="Zhou H."/>
            <person name="Zhou W."/>
            <person name="Yu Q."/>
            <person name="An N."/>
            <person name="Chen Y."/>
            <person name="Cai Q."/>
            <person name="Wang B."/>
            <person name="Liu B."/>
            <person name="Min J."/>
            <person name="Huang Y."/>
            <person name="Wu H."/>
            <person name="Li Z."/>
            <person name="Zhang Y."/>
            <person name="Yin Y."/>
            <person name="Song W."/>
            <person name="Jiang J."/>
            <person name="Jackson S.A."/>
            <person name="Wing R.A."/>
            <person name="Wang J."/>
            <person name="Chen M."/>
        </authorList>
    </citation>
    <scope>NUCLEOTIDE SEQUENCE [LARGE SCALE GENOMIC DNA]</scope>
    <source>
        <strain evidence="1">cv. IRGC 101232</strain>
    </source>
</reference>
<proteinExistence type="predicted"/>
<name>J3MWG9_ORYBR</name>
<dbReference type="HOGENOM" id="CLU_2816530_0_0_1"/>
<dbReference type="EnsemblPlants" id="OB09G13480.1">
    <property type="protein sequence ID" value="OB09G13480.1"/>
    <property type="gene ID" value="OB09G13480"/>
</dbReference>
<dbReference type="Proteomes" id="UP000006038">
    <property type="component" value="Chromosome 9"/>
</dbReference>
<evidence type="ECO:0000313" key="2">
    <source>
        <dbReference type="Proteomes" id="UP000006038"/>
    </source>
</evidence>
<accession>J3MWG9</accession>
<keyword evidence="2" id="KW-1185">Reference proteome</keyword>
<organism evidence="1">
    <name type="scientific">Oryza brachyantha</name>
    <name type="common">malo sina</name>
    <dbReference type="NCBI Taxonomy" id="4533"/>
    <lineage>
        <taxon>Eukaryota</taxon>
        <taxon>Viridiplantae</taxon>
        <taxon>Streptophyta</taxon>
        <taxon>Embryophyta</taxon>
        <taxon>Tracheophyta</taxon>
        <taxon>Spermatophyta</taxon>
        <taxon>Magnoliopsida</taxon>
        <taxon>Liliopsida</taxon>
        <taxon>Poales</taxon>
        <taxon>Poaceae</taxon>
        <taxon>BOP clade</taxon>
        <taxon>Oryzoideae</taxon>
        <taxon>Oryzeae</taxon>
        <taxon>Oryzinae</taxon>
        <taxon>Oryza</taxon>
    </lineage>
</organism>
<protein>
    <submittedName>
        <fullName evidence="1">Uncharacterized protein</fullName>
    </submittedName>
</protein>
<evidence type="ECO:0000313" key="1">
    <source>
        <dbReference type="EnsemblPlants" id="OB09G13480.1"/>
    </source>
</evidence>